<dbReference type="EMBL" id="BAABAT010000101">
    <property type="protein sequence ID" value="GAA4264145.1"/>
    <property type="molecule type" value="Genomic_DNA"/>
</dbReference>
<sequence>MQAEQECAEDDVVAGGPGDEVDLGQLVRGTCVAGTGQASGFADAVGGLPAGSMRPSSIARLL</sequence>
<organism evidence="1 2">
    <name type="scientific">Dactylosporangium darangshiense</name>
    <dbReference type="NCBI Taxonomy" id="579108"/>
    <lineage>
        <taxon>Bacteria</taxon>
        <taxon>Bacillati</taxon>
        <taxon>Actinomycetota</taxon>
        <taxon>Actinomycetes</taxon>
        <taxon>Micromonosporales</taxon>
        <taxon>Micromonosporaceae</taxon>
        <taxon>Dactylosporangium</taxon>
    </lineage>
</organism>
<name>A0ABP8DVU5_9ACTN</name>
<accession>A0ABP8DVU5</accession>
<reference evidence="2" key="1">
    <citation type="journal article" date="2019" name="Int. J. Syst. Evol. Microbiol.">
        <title>The Global Catalogue of Microorganisms (GCM) 10K type strain sequencing project: providing services to taxonomists for standard genome sequencing and annotation.</title>
        <authorList>
            <consortium name="The Broad Institute Genomics Platform"/>
            <consortium name="The Broad Institute Genome Sequencing Center for Infectious Disease"/>
            <person name="Wu L."/>
            <person name="Ma J."/>
        </authorList>
    </citation>
    <scope>NUCLEOTIDE SEQUENCE [LARGE SCALE GENOMIC DNA]</scope>
    <source>
        <strain evidence="2">JCM 17441</strain>
    </source>
</reference>
<protein>
    <submittedName>
        <fullName evidence="1">Uncharacterized protein</fullName>
    </submittedName>
</protein>
<evidence type="ECO:0000313" key="2">
    <source>
        <dbReference type="Proteomes" id="UP001500620"/>
    </source>
</evidence>
<proteinExistence type="predicted"/>
<evidence type="ECO:0000313" key="1">
    <source>
        <dbReference type="EMBL" id="GAA4264145.1"/>
    </source>
</evidence>
<comment type="caution">
    <text evidence="1">The sequence shown here is derived from an EMBL/GenBank/DDBJ whole genome shotgun (WGS) entry which is preliminary data.</text>
</comment>
<dbReference type="Proteomes" id="UP001500620">
    <property type="component" value="Unassembled WGS sequence"/>
</dbReference>
<gene>
    <name evidence="1" type="ORF">GCM10022255_115080</name>
</gene>
<keyword evidence="2" id="KW-1185">Reference proteome</keyword>